<dbReference type="InterPro" id="IPR004841">
    <property type="entry name" value="AA-permease/SLC12A_dom"/>
</dbReference>
<dbReference type="PANTHER" id="PTHR43341:SF18">
    <property type="entry name" value="AMINO ACID PERMEASE_ SLC12A DOMAIN-CONTAINING PROTEIN"/>
    <property type="match status" value="1"/>
</dbReference>
<keyword evidence="2" id="KW-0813">Transport</keyword>
<sequence>MVNMNLLVNANKVAMYLVLGISGVFRWEVRLVHNKDSVDSLNVDGVTTWAPSKAATYICALLLPTLHWITPKLVGQDLSFLLTQGCVDVHVDVHSRYAPQRHRGSKIVQFVGAFRTMISFMHSHIFAVGNWTLMERNITPASQTHPSEHPMRSRHALERFPARSTDTPSFHNRSALDLKIMSYNKERLEGKDFFDGSNEKLDVEVGPPVVVEDEKAFAEQRELKRGLQQRHIQMIALAGTIGTGLFLGSGRSLAAAGPVGALLGYLLTGILVSGVVLSIAELAALVPLTGSYVRYAACFVDPALSFAIGWNHVYAACVAIPAEITAAAVLISFWTTSVSNGVWITVMGLLIIGTNLFFIRVYGELEFGFSMLKIMLVVGSIIMGLCIDLGGVSGQPRLGFQYWRNPGPFVQYLGIEGSLGRFLGFWTTFSNAAYAYSGVETIAAAAAETKNPRRNIPKAAKRIFIRVILFYVLSIFIVTLIVPSNNSLLLKSTGTASESPFVLAANLAGIKAIPHIMNAIVLTSAWSSGNSTMLGASRTLYGLAREGHAPKIFLRTNRFGIPYISVGFVSLFMSLGYMTLQDSASNVFSWLQDLVSAAAIIAWMVICIIYLRFYYGCKRQGIDRSELPWAAPFQPFAAWMALLGFGLILLTSGYAIFIHGKWDIETFFSHYFNIPLIFLLYFSYKFTKGTKIVSLDEMPIRYFIDIANQNPEPEEVPAKGWRRINILWS</sequence>
<comment type="caution">
    <text evidence="9">The sequence shown here is derived from an EMBL/GenBank/DDBJ whole genome shotgun (WGS) entry which is preliminary data.</text>
</comment>
<feature type="transmembrane region" description="Helical" evidence="7">
    <location>
        <begin position="341"/>
        <end position="362"/>
    </location>
</feature>
<organism evidence="9 10">
    <name type="scientific">Lentinula edodes</name>
    <name type="common">Shiitake mushroom</name>
    <name type="synonym">Lentinus edodes</name>
    <dbReference type="NCBI Taxonomy" id="5353"/>
    <lineage>
        <taxon>Eukaryota</taxon>
        <taxon>Fungi</taxon>
        <taxon>Dikarya</taxon>
        <taxon>Basidiomycota</taxon>
        <taxon>Agaricomycotina</taxon>
        <taxon>Agaricomycetes</taxon>
        <taxon>Agaricomycetidae</taxon>
        <taxon>Agaricales</taxon>
        <taxon>Marasmiineae</taxon>
        <taxon>Omphalotaceae</taxon>
        <taxon>Lentinula</taxon>
    </lineage>
</organism>
<evidence type="ECO:0000256" key="2">
    <source>
        <dbReference type="ARBA" id="ARBA00022448"/>
    </source>
</evidence>
<dbReference type="EMBL" id="BDGU01001454">
    <property type="protein sequence ID" value="GAW09945.1"/>
    <property type="molecule type" value="Genomic_DNA"/>
</dbReference>
<keyword evidence="6 7" id="KW-0472">Membrane</keyword>
<feature type="transmembrane region" description="Helical" evidence="7">
    <location>
        <begin position="463"/>
        <end position="482"/>
    </location>
</feature>
<keyword evidence="4" id="KW-0029">Amino-acid transport</keyword>
<keyword evidence="5 7" id="KW-1133">Transmembrane helix</keyword>
<evidence type="ECO:0000313" key="9">
    <source>
        <dbReference type="EMBL" id="GAW09945.1"/>
    </source>
</evidence>
<reference evidence="9 10" key="2">
    <citation type="submission" date="2017-02" db="EMBL/GenBank/DDBJ databases">
        <title>A genome survey and senescence transcriptome analysis in Lentinula edodes.</title>
        <authorList>
            <person name="Sakamoto Y."/>
            <person name="Nakade K."/>
            <person name="Sato S."/>
            <person name="Yoshida Y."/>
            <person name="Miyazaki K."/>
            <person name="Natsume S."/>
            <person name="Konno N."/>
        </authorList>
    </citation>
    <scope>NUCLEOTIDE SEQUENCE [LARGE SCALE GENOMIC DNA]</scope>
    <source>
        <strain evidence="9 10">NBRC 111202</strain>
    </source>
</reference>
<feature type="transmembrane region" description="Helical" evidence="7">
    <location>
        <begin position="231"/>
        <end position="250"/>
    </location>
</feature>
<protein>
    <submittedName>
        <fullName evidence="9">Amino acid permease-like protein</fullName>
    </submittedName>
</protein>
<feature type="domain" description="Amino acid permease/ SLC12A" evidence="8">
    <location>
        <begin position="231"/>
        <end position="692"/>
    </location>
</feature>
<dbReference type="PANTHER" id="PTHR43341">
    <property type="entry name" value="AMINO ACID PERMEASE"/>
    <property type="match status" value="1"/>
</dbReference>
<evidence type="ECO:0000256" key="3">
    <source>
        <dbReference type="ARBA" id="ARBA00022692"/>
    </source>
</evidence>
<feature type="transmembrane region" description="Helical" evidence="7">
    <location>
        <begin position="668"/>
        <end position="684"/>
    </location>
</feature>
<keyword evidence="10" id="KW-1185">Reference proteome</keyword>
<evidence type="ECO:0000256" key="4">
    <source>
        <dbReference type="ARBA" id="ARBA00022970"/>
    </source>
</evidence>
<dbReference type="Pfam" id="PF00324">
    <property type="entry name" value="AA_permease"/>
    <property type="match status" value="1"/>
</dbReference>
<evidence type="ECO:0000256" key="5">
    <source>
        <dbReference type="ARBA" id="ARBA00022989"/>
    </source>
</evidence>
<accession>A0A1Q3ERX5</accession>
<dbReference type="AlphaFoldDB" id="A0A1Q3ERX5"/>
<evidence type="ECO:0000256" key="7">
    <source>
        <dbReference type="SAM" id="Phobius"/>
    </source>
</evidence>
<feature type="transmembrane region" description="Helical" evidence="7">
    <location>
        <begin position="595"/>
        <end position="615"/>
    </location>
</feature>
<feature type="transmembrane region" description="Helical" evidence="7">
    <location>
        <begin position="374"/>
        <end position="394"/>
    </location>
</feature>
<evidence type="ECO:0000313" key="10">
    <source>
        <dbReference type="Proteomes" id="UP000188533"/>
    </source>
</evidence>
<gene>
    <name evidence="9" type="ORF">LENED_012163</name>
</gene>
<evidence type="ECO:0000256" key="1">
    <source>
        <dbReference type="ARBA" id="ARBA00004141"/>
    </source>
</evidence>
<dbReference type="GO" id="GO:0016020">
    <property type="term" value="C:membrane"/>
    <property type="evidence" value="ECO:0007669"/>
    <property type="project" value="UniProtKB-SubCell"/>
</dbReference>
<dbReference type="GO" id="GO:0015171">
    <property type="term" value="F:amino acid transmembrane transporter activity"/>
    <property type="evidence" value="ECO:0007669"/>
    <property type="project" value="TreeGrafter"/>
</dbReference>
<feature type="transmembrane region" description="Helical" evidence="7">
    <location>
        <begin position="262"/>
        <end position="286"/>
    </location>
</feature>
<dbReference type="InterPro" id="IPR050524">
    <property type="entry name" value="APC_YAT"/>
</dbReference>
<dbReference type="FunFam" id="1.20.1740.10:FF:000006">
    <property type="entry name" value="General amino acid permease"/>
    <property type="match status" value="1"/>
</dbReference>
<keyword evidence="3 7" id="KW-0812">Transmembrane</keyword>
<feature type="transmembrane region" description="Helical" evidence="7">
    <location>
        <begin position="561"/>
        <end position="580"/>
    </location>
</feature>
<evidence type="ECO:0000259" key="8">
    <source>
        <dbReference type="Pfam" id="PF00324"/>
    </source>
</evidence>
<dbReference type="STRING" id="5353.A0A1Q3ERX5"/>
<dbReference type="Gene3D" id="1.20.1740.10">
    <property type="entry name" value="Amino acid/polyamine transporter I"/>
    <property type="match status" value="1"/>
</dbReference>
<comment type="subcellular location">
    <subcellularLocation>
        <location evidence="1">Membrane</location>
        <topology evidence="1">Multi-pass membrane protein</topology>
    </subcellularLocation>
</comment>
<feature type="transmembrane region" description="Helical" evidence="7">
    <location>
        <begin position="313"/>
        <end position="335"/>
    </location>
</feature>
<feature type="transmembrane region" description="Helical" evidence="7">
    <location>
        <begin position="636"/>
        <end position="656"/>
    </location>
</feature>
<evidence type="ECO:0000256" key="6">
    <source>
        <dbReference type="ARBA" id="ARBA00023136"/>
    </source>
</evidence>
<proteinExistence type="predicted"/>
<reference evidence="9 10" key="1">
    <citation type="submission" date="2016-08" db="EMBL/GenBank/DDBJ databases">
        <authorList>
            <consortium name="Lentinula edodes genome sequencing consortium"/>
            <person name="Sakamoto Y."/>
            <person name="Nakade K."/>
            <person name="Sato S."/>
            <person name="Yoshida Y."/>
            <person name="Miyazaki K."/>
            <person name="Natsume S."/>
            <person name="Konno N."/>
        </authorList>
    </citation>
    <scope>NUCLEOTIDE SEQUENCE [LARGE SCALE GENOMIC DNA]</scope>
    <source>
        <strain evidence="9 10">NBRC 111202</strain>
    </source>
</reference>
<name>A0A1Q3ERX5_LENED</name>
<dbReference type="Proteomes" id="UP000188533">
    <property type="component" value="Unassembled WGS sequence"/>
</dbReference>